<gene>
    <name evidence="2" type="ORF">F1188_05445</name>
</gene>
<organism evidence="2 3">
    <name type="scientific">Roseospira marina</name>
    <dbReference type="NCBI Taxonomy" id="140057"/>
    <lineage>
        <taxon>Bacteria</taxon>
        <taxon>Pseudomonadati</taxon>
        <taxon>Pseudomonadota</taxon>
        <taxon>Alphaproteobacteria</taxon>
        <taxon>Rhodospirillales</taxon>
        <taxon>Rhodospirillaceae</taxon>
        <taxon>Roseospira</taxon>
    </lineage>
</organism>
<keyword evidence="3" id="KW-1185">Reference proteome</keyword>
<dbReference type="AlphaFoldDB" id="A0A5M6IET1"/>
<proteinExistence type="predicted"/>
<reference evidence="2 3" key="1">
    <citation type="submission" date="2019-09" db="EMBL/GenBank/DDBJ databases">
        <title>Genome sequence of Roseospira marina, one of the more divergent members of the non-sulfur purple photosynthetic bacterial family, the Rhodospirillaceae.</title>
        <authorList>
            <person name="Meyer T."/>
            <person name="Kyndt J."/>
        </authorList>
    </citation>
    <scope>NUCLEOTIDE SEQUENCE [LARGE SCALE GENOMIC DNA]</scope>
    <source>
        <strain evidence="2 3">DSM 15113</strain>
    </source>
</reference>
<feature type="region of interest" description="Disordered" evidence="1">
    <location>
        <begin position="89"/>
        <end position="164"/>
    </location>
</feature>
<sequence>MAGDIETVSVHDWLALMKAVAKGPPEAQAALARVMLRHGVDPAGLARRAAVASTPVRSAFGRRALGDVGAAAPPPVAPTVPTDGVEVVTRAPESRSSASDALRDALPDHPADPPTGSPSDAHETAASRGDGPAAGAAPQDDGAGDEPERLGPVRGEELDFDALTRDDDDARWELVGPMVDLVAAARMAGLDANAVRLTLDDVDPEATIVHPSPFCPDPVVFLGVLAVLARTTPHVRLYRVRRRGDGPASILVRVFPHPEEETLALLDAFHPDVADRVRDASLMVADALAHLDGQTRAHDRAGLNADGPNGDAAAWPEAGPMGPAGHDDDMLDFGPGGGPSRARP</sequence>
<feature type="compositionally biased region" description="Basic and acidic residues" evidence="1">
    <location>
        <begin position="146"/>
        <end position="164"/>
    </location>
</feature>
<evidence type="ECO:0000313" key="2">
    <source>
        <dbReference type="EMBL" id="KAA5606774.1"/>
    </source>
</evidence>
<evidence type="ECO:0000313" key="3">
    <source>
        <dbReference type="Proteomes" id="UP000324065"/>
    </source>
</evidence>
<dbReference type="OrthoDB" id="7365774at2"/>
<name>A0A5M6IET1_9PROT</name>
<dbReference type="RefSeq" id="WP_150061375.1">
    <property type="nucleotide sequence ID" value="NZ_JACHII010000005.1"/>
</dbReference>
<accession>A0A5M6IET1</accession>
<feature type="compositionally biased region" description="Low complexity" evidence="1">
    <location>
        <begin position="129"/>
        <end position="141"/>
    </location>
</feature>
<protein>
    <submittedName>
        <fullName evidence="2">Uncharacterized protein</fullName>
    </submittedName>
</protein>
<feature type="region of interest" description="Disordered" evidence="1">
    <location>
        <begin position="299"/>
        <end position="344"/>
    </location>
</feature>
<dbReference type="EMBL" id="VWPJ01000003">
    <property type="protein sequence ID" value="KAA5606774.1"/>
    <property type="molecule type" value="Genomic_DNA"/>
</dbReference>
<dbReference type="Proteomes" id="UP000324065">
    <property type="component" value="Unassembled WGS sequence"/>
</dbReference>
<comment type="caution">
    <text evidence="2">The sequence shown here is derived from an EMBL/GenBank/DDBJ whole genome shotgun (WGS) entry which is preliminary data.</text>
</comment>
<feature type="compositionally biased region" description="Basic and acidic residues" evidence="1">
    <location>
        <begin position="101"/>
        <end position="111"/>
    </location>
</feature>
<feature type="compositionally biased region" description="Gly residues" evidence="1">
    <location>
        <begin position="334"/>
        <end position="344"/>
    </location>
</feature>
<evidence type="ECO:0000256" key="1">
    <source>
        <dbReference type="SAM" id="MobiDB-lite"/>
    </source>
</evidence>